<sequence length="699" mass="77803">MNDLVLTEMISKSLSGRLEASERTLLDSQLAKSTATARSFANLSAIIHRSVALVASDEEAMQEHTERLSEIAKERLRKSVQSAVGRSSIRAAADEGSAERREGALESQVAESRTVYFQQPEAERPADSRQAVSRFTLLRKIGEGGLGTVWLARDEKLRRNVALKEMNAAAAESPTQWKRFQREAEITGHLEHPNVVPLYMSGVNPETGLPFYAMRFLGKQTLLDAIHEYHAKRRSVSDDPIHLHRLLNIFLDVCQAIAYAHSRGVVHRDLKPENVALDNFGQVLVLDWGLAKLDTDGELASRFALSGTAAESGLAQTIAGDIVGTPLYMAPEQAAGEMDSLDERTDVYGLGAILFAILTGYAPHEQSNRSQGGNLRVSEFLQSIVQSESPRPRDVNAHVARDLESICMKAMAKQRYARHASAMDLAADVEAWIAGKHERQARYDAMRMNGRDLKSRLCVQVRQLAASTQFMVELPPVQGLIERLDHQDEEYGTWRDRMTKILLGLARAKGNVSALSFAQFKDGRIHEIVRVERSLHDVSNVRSVPHSRLRRGAANTFHKTVMAQFPGEYCIDMDFATAGQSRIVVGVPVFDTETEEPFGMVISEAEIGILVRPELDLIGTKDHLYLLDDNGQILFSTKRLPGASHGQVSNGRDVIDRWSEMIAVLDDEDYVEADREFYATQLSFPQRRNALRIVLQVAE</sequence>
<dbReference type="Proteomes" id="UP000318017">
    <property type="component" value="Chromosome"/>
</dbReference>
<dbReference type="RefSeq" id="WP_145086136.1">
    <property type="nucleotide sequence ID" value="NZ_CP036298.1"/>
</dbReference>
<dbReference type="OrthoDB" id="500858at2"/>
<dbReference type="EC" id="2.7.11.1" evidence="6"/>
<evidence type="ECO:0000256" key="4">
    <source>
        <dbReference type="ARBA" id="ARBA00022840"/>
    </source>
</evidence>
<evidence type="ECO:0000256" key="1">
    <source>
        <dbReference type="ARBA" id="ARBA00022679"/>
    </source>
</evidence>
<dbReference type="Gene3D" id="3.30.200.20">
    <property type="entry name" value="Phosphorylase Kinase, domain 1"/>
    <property type="match status" value="1"/>
</dbReference>
<dbReference type="Pfam" id="PF00069">
    <property type="entry name" value="Pkinase"/>
    <property type="match status" value="1"/>
</dbReference>
<keyword evidence="2" id="KW-0547">Nucleotide-binding</keyword>
<dbReference type="GO" id="GO:0005524">
    <property type="term" value="F:ATP binding"/>
    <property type="evidence" value="ECO:0007669"/>
    <property type="project" value="UniProtKB-KW"/>
</dbReference>
<organism evidence="6 7">
    <name type="scientific">Aureliella helgolandensis</name>
    <dbReference type="NCBI Taxonomy" id="2527968"/>
    <lineage>
        <taxon>Bacteria</taxon>
        <taxon>Pseudomonadati</taxon>
        <taxon>Planctomycetota</taxon>
        <taxon>Planctomycetia</taxon>
        <taxon>Pirellulales</taxon>
        <taxon>Pirellulaceae</taxon>
        <taxon>Aureliella</taxon>
    </lineage>
</organism>
<dbReference type="PANTHER" id="PTHR43289:SF6">
    <property type="entry name" value="SERINE_THREONINE-PROTEIN KINASE NEKL-3"/>
    <property type="match status" value="1"/>
</dbReference>
<accession>A0A518GH78</accession>
<evidence type="ECO:0000313" key="6">
    <source>
        <dbReference type="EMBL" id="QDV27951.1"/>
    </source>
</evidence>
<dbReference type="SUPFAM" id="SSF56112">
    <property type="entry name" value="Protein kinase-like (PK-like)"/>
    <property type="match status" value="1"/>
</dbReference>
<protein>
    <submittedName>
        <fullName evidence="6">Serine/threonine-protein kinase PknB</fullName>
        <ecNumber evidence="6">2.7.11.1</ecNumber>
    </submittedName>
</protein>
<evidence type="ECO:0000259" key="5">
    <source>
        <dbReference type="PROSITE" id="PS50011"/>
    </source>
</evidence>
<feature type="domain" description="Protein kinase" evidence="5">
    <location>
        <begin position="135"/>
        <end position="433"/>
    </location>
</feature>
<keyword evidence="7" id="KW-1185">Reference proteome</keyword>
<dbReference type="SMART" id="SM00220">
    <property type="entry name" value="S_TKc"/>
    <property type="match status" value="1"/>
</dbReference>
<reference evidence="6 7" key="1">
    <citation type="submission" date="2019-02" db="EMBL/GenBank/DDBJ databases">
        <title>Deep-cultivation of Planctomycetes and their phenomic and genomic characterization uncovers novel biology.</title>
        <authorList>
            <person name="Wiegand S."/>
            <person name="Jogler M."/>
            <person name="Boedeker C."/>
            <person name="Pinto D."/>
            <person name="Vollmers J."/>
            <person name="Rivas-Marin E."/>
            <person name="Kohn T."/>
            <person name="Peeters S.H."/>
            <person name="Heuer A."/>
            <person name="Rast P."/>
            <person name="Oberbeckmann S."/>
            <person name="Bunk B."/>
            <person name="Jeske O."/>
            <person name="Meyerdierks A."/>
            <person name="Storesund J.E."/>
            <person name="Kallscheuer N."/>
            <person name="Luecker S."/>
            <person name="Lage O.M."/>
            <person name="Pohl T."/>
            <person name="Merkel B.J."/>
            <person name="Hornburger P."/>
            <person name="Mueller R.-W."/>
            <person name="Bruemmer F."/>
            <person name="Labrenz M."/>
            <person name="Spormann A.M."/>
            <person name="Op den Camp H."/>
            <person name="Overmann J."/>
            <person name="Amann R."/>
            <person name="Jetten M.S.M."/>
            <person name="Mascher T."/>
            <person name="Medema M.H."/>
            <person name="Devos D.P."/>
            <person name="Kaster A.-K."/>
            <person name="Ovreas L."/>
            <person name="Rohde M."/>
            <person name="Galperin M.Y."/>
            <person name="Jogler C."/>
        </authorList>
    </citation>
    <scope>NUCLEOTIDE SEQUENCE [LARGE SCALE GENOMIC DNA]</scope>
    <source>
        <strain evidence="6 7">Q31a</strain>
    </source>
</reference>
<dbReference type="PANTHER" id="PTHR43289">
    <property type="entry name" value="MITOGEN-ACTIVATED PROTEIN KINASE KINASE KINASE 20-RELATED"/>
    <property type="match status" value="1"/>
</dbReference>
<evidence type="ECO:0000256" key="3">
    <source>
        <dbReference type="ARBA" id="ARBA00022777"/>
    </source>
</evidence>
<dbReference type="InterPro" id="IPR011009">
    <property type="entry name" value="Kinase-like_dom_sf"/>
</dbReference>
<gene>
    <name evidence="6" type="primary">pknB_24</name>
    <name evidence="6" type="ORF">Q31a_63440</name>
</gene>
<dbReference type="InterPro" id="IPR000719">
    <property type="entry name" value="Prot_kinase_dom"/>
</dbReference>
<evidence type="ECO:0000256" key="2">
    <source>
        <dbReference type="ARBA" id="ARBA00022741"/>
    </source>
</evidence>
<keyword evidence="4" id="KW-0067">ATP-binding</keyword>
<dbReference type="EMBL" id="CP036298">
    <property type="protein sequence ID" value="QDV27951.1"/>
    <property type="molecule type" value="Genomic_DNA"/>
</dbReference>
<evidence type="ECO:0000313" key="7">
    <source>
        <dbReference type="Proteomes" id="UP000318017"/>
    </source>
</evidence>
<dbReference type="PROSITE" id="PS50011">
    <property type="entry name" value="PROTEIN_KINASE_DOM"/>
    <property type="match status" value="1"/>
</dbReference>
<name>A0A518GH78_9BACT</name>
<dbReference type="Gene3D" id="1.10.510.10">
    <property type="entry name" value="Transferase(Phosphotransferase) domain 1"/>
    <property type="match status" value="1"/>
</dbReference>
<keyword evidence="1 6" id="KW-0808">Transferase</keyword>
<dbReference type="AlphaFoldDB" id="A0A518GH78"/>
<dbReference type="KEGG" id="ahel:Q31a_63440"/>
<dbReference type="CDD" id="cd14014">
    <property type="entry name" value="STKc_PknB_like"/>
    <property type="match status" value="1"/>
</dbReference>
<dbReference type="GO" id="GO:0004674">
    <property type="term" value="F:protein serine/threonine kinase activity"/>
    <property type="evidence" value="ECO:0007669"/>
    <property type="project" value="UniProtKB-EC"/>
</dbReference>
<keyword evidence="3 6" id="KW-0418">Kinase</keyword>
<proteinExistence type="predicted"/>